<accession>A0A5C3PP17</accession>
<feature type="transmembrane region" description="Helical" evidence="1">
    <location>
        <begin position="173"/>
        <end position="199"/>
    </location>
</feature>
<dbReference type="EMBL" id="ML211024">
    <property type="protein sequence ID" value="TFK91286.1"/>
    <property type="molecule type" value="Genomic_DNA"/>
</dbReference>
<feature type="domain" description="DUF6534" evidence="2">
    <location>
        <begin position="184"/>
        <end position="271"/>
    </location>
</feature>
<feature type="transmembrane region" description="Helical" evidence="1">
    <location>
        <begin position="108"/>
        <end position="129"/>
    </location>
</feature>
<dbReference type="InParanoid" id="A0A5C3PP17"/>
<feature type="transmembrane region" description="Helical" evidence="1">
    <location>
        <begin position="24"/>
        <end position="44"/>
    </location>
</feature>
<name>A0A5C3PP17_9APHY</name>
<feature type="transmembrane region" description="Helical" evidence="1">
    <location>
        <begin position="65"/>
        <end position="88"/>
    </location>
</feature>
<keyword evidence="1" id="KW-0472">Membrane</keyword>
<dbReference type="Pfam" id="PF20152">
    <property type="entry name" value="DUF6534"/>
    <property type="match status" value="1"/>
</dbReference>
<gene>
    <name evidence="3" type="ORF">K466DRAFT_660204</name>
</gene>
<organism evidence="3 4">
    <name type="scientific">Polyporus arcularius HHB13444</name>
    <dbReference type="NCBI Taxonomy" id="1314778"/>
    <lineage>
        <taxon>Eukaryota</taxon>
        <taxon>Fungi</taxon>
        <taxon>Dikarya</taxon>
        <taxon>Basidiomycota</taxon>
        <taxon>Agaricomycotina</taxon>
        <taxon>Agaricomycetes</taxon>
        <taxon>Polyporales</taxon>
        <taxon>Polyporaceae</taxon>
        <taxon>Polyporus</taxon>
    </lineage>
</organism>
<keyword evidence="4" id="KW-1185">Reference proteome</keyword>
<dbReference type="AlphaFoldDB" id="A0A5C3PP17"/>
<evidence type="ECO:0000259" key="2">
    <source>
        <dbReference type="Pfam" id="PF20152"/>
    </source>
</evidence>
<evidence type="ECO:0000313" key="3">
    <source>
        <dbReference type="EMBL" id="TFK91286.1"/>
    </source>
</evidence>
<feature type="transmembrane region" description="Helical" evidence="1">
    <location>
        <begin position="246"/>
        <end position="267"/>
    </location>
</feature>
<dbReference type="PANTHER" id="PTHR40465">
    <property type="entry name" value="CHROMOSOME 1, WHOLE GENOME SHOTGUN SEQUENCE"/>
    <property type="match status" value="1"/>
</dbReference>
<keyword evidence="1" id="KW-0812">Transmembrane</keyword>
<keyword evidence="1" id="KW-1133">Transmembrane helix</keyword>
<protein>
    <recommendedName>
        <fullName evidence="2">DUF6534 domain-containing protein</fullName>
    </recommendedName>
</protein>
<sequence>MSAQANDTSGPPGLPVFPLPAEPAGSFGALLIGTFLGVMLYGMAMHQLYRYSHLYPKDGLWLKALVYATMALETAHTILSMHLCYVYVVTDFLDPAAKVFSISSGKLLPLFSGLVIFVSQLFFATRVYTIGPQYQVYSFITILLLATELGFFIAATVFIFTAPAFETFREGHAFLISTGTGIAMGTNLLLTGLLGYALYSSRAMHRSIDGTRAIDTMIAYGINTGLLSSVFAVAAFVVIFAFNDYLVPACMLILSTRLYASTLLGALNSRPSKVPRGVVGVSEPRLFGRTSGMTQASTAVDSLRMTPSLVGSQPTTVIRFKSTVGPVTSHDSY</sequence>
<evidence type="ECO:0000256" key="1">
    <source>
        <dbReference type="SAM" id="Phobius"/>
    </source>
</evidence>
<evidence type="ECO:0000313" key="4">
    <source>
        <dbReference type="Proteomes" id="UP000308197"/>
    </source>
</evidence>
<proteinExistence type="predicted"/>
<dbReference type="PANTHER" id="PTHR40465:SF1">
    <property type="entry name" value="DUF6534 DOMAIN-CONTAINING PROTEIN"/>
    <property type="match status" value="1"/>
</dbReference>
<dbReference type="STRING" id="1314778.A0A5C3PP17"/>
<dbReference type="InterPro" id="IPR045339">
    <property type="entry name" value="DUF6534"/>
</dbReference>
<reference evidence="3 4" key="1">
    <citation type="journal article" date="2019" name="Nat. Ecol. Evol.">
        <title>Megaphylogeny resolves global patterns of mushroom evolution.</title>
        <authorList>
            <person name="Varga T."/>
            <person name="Krizsan K."/>
            <person name="Foldi C."/>
            <person name="Dima B."/>
            <person name="Sanchez-Garcia M."/>
            <person name="Sanchez-Ramirez S."/>
            <person name="Szollosi G.J."/>
            <person name="Szarkandi J.G."/>
            <person name="Papp V."/>
            <person name="Albert L."/>
            <person name="Andreopoulos W."/>
            <person name="Angelini C."/>
            <person name="Antonin V."/>
            <person name="Barry K.W."/>
            <person name="Bougher N.L."/>
            <person name="Buchanan P."/>
            <person name="Buyck B."/>
            <person name="Bense V."/>
            <person name="Catcheside P."/>
            <person name="Chovatia M."/>
            <person name="Cooper J."/>
            <person name="Damon W."/>
            <person name="Desjardin D."/>
            <person name="Finy P."/>
            <person name="Geml J."/>
            <person name="Haridas S."/>
            <person name="Hughes K."/>
            <person name="Justo A."/>
            <person name="Karasinski D."/>
            <person name="Kautmanova I."/>
            <person name="Kiss B."/>
            <person name="Kocsube S."/>
            <person name="Kotiranta H."/>
            <person name="LaButti K.M."/>
            <person name="Lechner B.E."/>
            <person name="Liimatainen K."/>
            <person name="Lipzen A."/>
            <person name="Lukacs Z."/>
            <person name="Mihaltcheva S."/>
            <person name="Morgado L.N."/>
            <person name="Niskanen T."/>
            <person name="Noordeloos M.E."/>
            <person name="Ohm R.A."/>
            <person name="Ortiz-Santana B."/>
            <person name="Ovrebo C."/>
            <person name="Racz N."/>
            <person name="Riley R."/>
            <person name="Savchenko A."/>
            <person name="Shiryaev A."/>
            <person name="Soop K."/>
            <person name="Spirin V."/>
            <person name="Szebenyi C."/>
            <person name="Tomsovsky M."/>
            <person name="Tulloss R.E."/>
            <person name="Uehling J."/>
            <person name="Grigoriev I.V."/>
            <person name="Vagvolgyi C."/>
            <person name="Papp T."/>
            <person name="Martin F.M."/>
            <person name="Miettinen O."/>
            <person name="Hibbett D.S."/>
            <person name="Nagy L.G."/>
        </authorList>
    </citation>
    <scope>NUCLEOTIDE SEQUENCE [LARGE SCALE GENOMIC DNA]</scope>
    <source>
        <strain evidence="3 4">HHB13444</strain>
    </source>
</reference>
<dbReference type="Proteomes" id="UP000308197">
    <property type="component" value="Unassembled WGS sequence"/>
</dbReference>
<feature type="transmembrane region" description="Helical" evidence="1">
    <location>
        <begin position="220"/>
        <end position="240"/>
    </location>
</feature>
<feature type="transmembrane region" description="Helical" evidence="1">
    <location>
        <begin position="136"/>
        <end position="161"/>
    </location>
</feature>